<feature type="region of interest" description="Disordered" evidence="1">
    <location>
        <begin position="1"/>
        <end position="22"/>
    </location>
</feature>
<reference evidence="2" key="1">
    <citation type="journal article" date="2017" name="Nature">
        <title>The sunflower genome provides insights into oil metabolism, flowering and Asterid evolution.</title>
        <authorList>
            <person name="Badouin H."/>
            <person name="Gouzy J."/>
            <person name="Grassa C.J."/>
            <person name="Murat F."/>
            <person name="Staton S.E."/>
            <person name="Cottret L."/>
            <person name="Lelandais-Briere C."/>
            <person name="Owens G.L."/>
            <person name="Carrere S."/>
            <person name="Mayjonade B."/>
            <person name="Legrand L."/>
            <person name="Gill N."/>
            <person name="Kane N.C."/>
            <person name="Bowers J.E."/>
            <person name="Hubner S."/>
            <person name="Bellec A."/>
            <person name="Berard A."/>
            <person name="Berges H."/>
            <person name="Blanchet N."/>
            <person name="Boniface M.C."/>
            <person name="Brunel D."/>
            <person name="Catrice O."/>
            <person name="Chaidir N."/>
            <person name="Claudel C."/>
            <person name="Donnadieu C."/>
            <person name="Faraut T."/>
            <person name="Fievet G."/>
            <person name="Helmstetter N."/>
            <person name="King M."/>
            <person name="Knapp S.J."/>
            <person name="Lai Z."/>
            <person name="Le Paslier M.C."/>
            <person name="Lippi Y."/>
            <person name="Lorenzon L."/>
            <person name="Mandel J.R."/>
            <person name="Marage G."/>
            <person name="Marchand G."/>
            <person name="Marquand E."/>
            <person name="Bret-Mestries E."/>
            <person name="Morien E."/>
            <person name="Nambeesan S."/>
            <person name="Nguyen T."/>
            <person name="Pegot-Espagnet P."/>
            <person name="Pouilly N."/>
            <person name="Raftis F."/>
            <person name="Sallet E."/>
            <person name="Schiex T."/>
            <person name="Thomas J."/>
            <person name="Vandecasteele C."/>
            <person name="Vares D."/>
            <person name="Vear F."/>
            <person name="Vautrin S."/>
            <person name="Crespi M."/>
            <person name="Mangin B."/>
            <person name="Burke J.M."/>
            <person name="Salse J."/>
            <person name="Munos S."/>
            <person name="Vincourt P."/>
            <person name="Rieseberg L.H."/>
            <person name="Langlade N.B."/>
        </authorList>
    </citation>
    <scope>NUCLEOTIDE SEQUENCE</scope>
    <source>
        <tissue evidence="2">Leaves</tissue>
    </source>
</reference>
<dbReference type="Gene3D" id="4.10.60.10">
    <property type="entry name" value="Zinc finger, CCHC-type"/>
    <property type="match status" value="1"/>
</dbReference>
<reference evidence="2" key="2">
    <citation type="submission" date="2020-06" db="EMBL/GenBank/DDBJ databases">
        <title>Helianthus annuus Genome sequencing and assembly Release 2.</title>
        <authorList>
            <person name="Gouzy J."/>
            <person name="Langlade N."/>
            <person name="Munos S."/>
        </authorList>
    </citation>
    <scope>NUCLEOTIDE SEQUENCE</scope>
    <source>
        <tissue evidence="2">Leaves</tissue>
    </source>
</reference>
<gene>
    <name evidence="2" type="ORF">HanXRQr2_Chr13g0595871</name>
</gene>
<keyword evidence="3" id="KW-1185">Reference proteome</keyword>
<comment type="caution">
    <text evidence="2">The sequence shown here is derived from an EMBL/GenBank/DDBJ whole genome shotgun (WGS) entry which is preliminary data.</text>
</comment>
<dbReference type="AlphaFoldDB" id="A0A9K3HCJ6"/>
<proteinExistence type="predicted"/>
<feature type="region of interest" description="Disordered" evidence="1">
    <location>
        <begin position="116"/>
        <end position="168"/>
    </location>
</feature>
<evidence type="ECO:0000313" key="2">
    <source>
        <dbReference type="EMBL" id="KAF5774056.1"/>
    </source>
</evidence>
<accession>A0A9K3HCJ6</accession>
<feature type="compositionally biased region" description="Basic and acidic residues" evidence="1">
    <location>
        <begin position="10"/>
        <end position="22"/>
    </location>
</feature>
<protein>
    <submittedName>
        <fullName evidence="2">Transcription factor interactor and regulator CCHC(Zn) family</fullName>
    </submittedName>
</protein>
<dbReference type="EMBL" id="MNCJ02000328">
    <property type="protein sequence ID" value="KAF5774056.1"/>
    <property type="molecule type" value="Genomic_DNA"/>
</dbReference>
<name>A0A9K3HCJ6_HELAN</name>
<dbReference type="Gramene" id="mRNA:HanXRQr2_Chr13g0595871">
    <property type="protein sequence ID" value="CDS:HanXRQr2_Chr13g0595871.1"/>
    <property type="gene ID" value="HanXRQr2_Chr13g0595871"/>
</dbReference>
<feature type="compositionally biased region" description="Basic and acidic residues" evidence="1">
    <location>
        <begin position="142"/>
        <end position="156"/>
    </location>
</feature>
<evidence type="ECO:0000313" key="3">
    <source>
        <dbReference type="Proteomes" id="UP000215914"/>
    </source>
</evidence>
<dbReference type="Proteomes" id="UP000215914">
    <property type="component" value="Unassembled WGS sequence"/>
</dbReference>
<sequence>MTFVSGTSSEEEKEKLFRKQSNRDFLAKKQEEKQTVDQKKKTRTYFKCGKSGHIAVNCSQAIQTKKGVSKLKEKVIEFEPSIDRIKLFKNSKFEIGECLNRFYKKRAKSDNQKWVVKKSIDSSSDDSDRSKSEELFSGDESDPTKSEEPHVEENGEKSVPTVDDENFPPIRAENFKRKIGKVEISNQFYSNKKVFDIEKAFNLNFKRKIGKVEISNQFYSNKKVFDIEKAFNPNVKRIFGKMIDRKVKEVKEFYEKKMEGKKTSVGSSVTPKVGQAWVDIFFE</sequence>
<organism evidence="2 3">
    <name type="scientific">Helianthus annuus</name>
    <name type="common">Common sunflower</name>
    <dbReference type="NCBI Taxonomy" id="4232"/>
    <lineage>
        <taxon>Eukaryota</taxon>
        <taxon>Viridiplantae</taxon>
        <taxon>Streptophyta</taxon>
        <taxon>Embryophyta</taxon>
        <taxon>Tracheophyta</taxon>
        <taxon>Spermatophyta</taxon>
        <taxon>Magnoliopsida</taxon>
        <taxon>eudicotyledons</taxon>
        <taxon>Gunneridae</taxon>
        <taxon>Pentapetalae</taxon>
        <taxon>asterids</taxon>
        <taxon>campanulids</taxon>
        <taxon>Asterales</taxon>
        <taxon>Asteraceae</taxon>
        <taxon>Asteroideae</taxon>
        <taxon>Heliantheae alliance</taxon>
        <taxon>Heliantheae</taxon>
        <taxon>Helianthus</taxon>
    </lineage>
</organism>
<evidence type="ECO:0000256" key="1">
    <source>
        <dbReference type="SAM" id="MobiDB-lite"/>
    </source>
</evidence>